<feature type="region of interest" description="Disordered" evidence="1">
    <location>
        <begin position="1"/>
        <end position="24"/>
    </location>
</feature>
<protein>
    <submittedName>
        <fullName evidence="2">Uncharacterized protein</fullName>
    </submittedName>
</protein>
<dbReference type="Proteomes" id="UP000740926">
    <property type="component" value="Unassembled WGS sequence"/>
</dbReference>
<keyword evidence="3" id="KW-1185">Reference proteome</keyword>
<gene>
    <name evidence="2" type="ORF">G6F50_016476</name>
</gene>
<dbReference type="AlphaFoldDB" id="A0A9P7C274"/>
<evidence type="ECO:0000313" key="3">
    <source>
        <dbReference type="Proteomes" id="UP000740926"/>
    </source>
</evidence>
<dbReference type="EMBL" id="JAANIU010010424">
    <property type="protein sequence ID" value="KAG1531851.1"/>
    <property type="molecule type" value="Genomic_DNA"/>
</dbReference>
<sequence>MVGMGDAEDTSTPADDAPETPDNECELAEQIRQAFGDEEQDLLRRTETLLGSHRVRSLPDSSRRRMEALLPAALRAARQTPAPFDAAGRQFDRIEKIAQRSAYRALLAEYPDTLARGARMVAASPWAAQSPGN</sequence>
<evidence type="ECO:0000313" key="2">
    <source>
        <dbReference type="EMBL" id="KAG1531851.1"/>
    </source>
</evidence>
<organism evidence="2 3">
    <name type="scientific">Rhizopus delemar</name>
    <dbReference type="NCBI Taxonomy" id="936053"/>
    <lineage>
        <taxon>Eukaryota</taxon>
        <taxon>Fungi</taxon>
        <taxon>Fungi incertae sedis</taxon>
        <taxon>Mucoromycota</taxon>
        <taxon>Mucoromycotina</taxon>
        <taxon>Mucoromycetes</taxon>
        <taxon>Mucorales</taxon>
        <taxon>Mucorineae</taxon>
        <taxon>Rhizopodaceae</taxon>
        <taxon>Rhizopus</taxon>
    </lineage>
</organism>
<evidence type="ECO:0000256" key="1">
    <source>
        <dbReference type="SAM" id="MobiDB-lite"/>
    </source>
</evidence>
<dbReference type="Gene3D" id="1.20.120.1510">
    <property type="match status" value="1"/>
</dbReference>
<comment type="caution">
    <text evidence="2">The sequence shown here is derived from an EMBL/GenBank/DDBJ whole genome shotgun (WGS) entry which is preliminary data.</text>
</comment>
<proteinExistence type="predicted"/>
<accession>A0A9P7C274</accession>
<name>A0A9P7C274_9FUNG</name>
<reference evidence="2 3" key="1">
    <citation type="journal article" date="2020" name="Microb. Genom.">
        <title>Genetic diversity of clinical and environmental Mucorales isolates obtained from an investigation of mucormycosis cases among solid organ transplant recipients.</title>
        <authorList>
            <person name="Nguyen M.H."/>
            <person name="Kaul D."/>
            <person name="Muto C."/>
            <person name="Cheng S.J."/>
            <person name="Richter R.A."/>
            <person name="Bruno V.M."/>
            <person name="Liu G."/>
            <person name="Beyhan S."/>
            <person name="Sundermann A.J."/>
            <person name="Mounaud S."/>
            <person name="Pasculle A.W."/>
            <person name="Nierman W.C."/>
            <person name="Driscoll E."/>
            <person name="Cumbie R."/>
            <person name="Clancy C.J."/>
            <person name="Dupont C.L."/>
        </authorList>
    </citation>
    <scope>NUCLEOTIDE SEQUENCE [LARGE SCALE GENOMIC DNA]</scope>
    <source>
        <strain evidence="2 3">GL24</strain>
    </source>
</reference>